<accession>A0A1L7X070</accession>
<name>A0A1L7X070_9HELO</name>
<dbReference type="Gene3D" id="3.40.50.150">
    <property type="entry name" value="Vaccinia Virus protein VP39"/>
    <property type="match status" value="1"/>
</dbReference>
<evidence type="ECO:0000313" key="5">
    <source>
        <dbReference type="EMBL" id="CZR58411.1"/>
    </source>
</evidence>
<evidence type="ECO:0000259" key="4">
    <source>
        <dbReference type="Pfam" id="PF13649"/>
    </source>
</evidence>
<evidence type="ECO:0000256" key="2">
    <source>
        <dbReference type="ARBA" id="ARBA00022679"/>
    </source>
</evidence>
<dbReference type="GO" id="GO:0008168">
    <property type="term" value="F:methyltransferase activity"/>
    <property type="evidence" value="ECO:0007669"/>
    <property type="project" value="UniProtKB-KW"/>
</dbReference>
<proteinExistence type="predicted"/>
<dbReference type="PANTHER" id="PTHR43861:SF1">
    <property type="entry name" value="TRANS-ACONITATE 2-METHYLTRANSFERASE"/>
    <property type="match status" value="1"/>
</dbReference>
<dbReference type="CDD" id="cd02440">
    <property type="entry name" value="AdoMet_MTases"/>
    <property type="match status" value="1"/>
</dbReference>
<sequence length="229" mass="25349">MDVSKKAEASSSAHQAHPHPSKSLVEESYNSIAQRYLDWTTSTPSPRTLWLEKLLSRISSNSNVLELGCGAGVPCTQLLVRHCSEGTVTGVDISATQLELAKKHVPGAKLLKNDMMNLEFKEGSFDGVVGFYSLVHLPREEQGILMKSIRRWLKDEGLLLVNLAVFGGEGSYNSDWLGGGMFWSAWDEGGNMEMMKTAGFDILDQMVINDTEDGREVPFLWVLARKSKI</sequence>
<organism evidence="5 6">
    <name type="scientific">Phialocephala subalpina</name>
    <dbReference type="NCBI Taxonomy" id="576137"/>
    <lineage>
        <taxon>Eukaryota</taxon>
        <taxon>Fungi</taxon>
        <taxon>Dikarya</taxon>
        <taxon>Ascomycota</taxon>
        <taxon>Pezizomycotina</taxon>
        <taxon>Leotiomycetes</taxon>
        <taxon>Helotiales</taxon>
        <taxon>Mollisiaceae</taxon>
        <taxon>Phialocephala</taxon>
        <taxon>Phialocephala fortinii species complex</taxon>
    </lineage>
</organism>
<dbReference type="Proteomes" id="UP000184330">
    <property type="component" value="Unassembled WGS sequence"/>
</dbReference>
<dbReference type="InterPro" id="IPR041698">
    <property type="entry name" value="Methyltransf_25"/>
</dbReference>
<dbReference type="SUPFAM" id="SSF53335">
    <property type="entry name" value="S-adenosyl-L-methionine-dependent methyltransferases"/>
    <property type="match status" value="1"/>
</dbReference>
<dbReference type="GO" id="GO:0032259">
    <property type="term" value="P:methylation"/>
    <property type="evidence" value="ECO:0007669"/>
    <property type="project" value="UniProtKB-KW"/>
</dbReference>
<evidence type="ECO:0000256" key="3">
    <source>
        <dbReference type="SAM" id="MobiDB-lite"/>
    </source>
</evidence>
<protein>
    <submittedName>
        <fullName evidence="5">Related to O-methyltransferase</fullName>
    </submittedName>
</protein>
<dbReference type="AlphaFoldDB" id="A0A1L7X070"/>
<dbReference type="PANTHER" id="PTHR43861">
    <property type="entry name" value="TRANS-ACONITATE 2-METHYLTRANSFERASE-RELATED"/>
    <property type="match status" value="1"/>
</dbReference>
<dbReference type="STRING" id="576137.A0A1L7X070"/>
<keyword evidence="2 5" id="KW-0808">Transferase</keyword>
<feature type="domain" description="Methyltransferase" evidence="4">
    <location>
        <begin position="64"/>
        <end position="157"/>
    </location>
</feature>
<feature type="region of interest" description="Disordered" evidence="3">
    <location>
        <begin position="1"/>
        <end position="25"/>
    </location>
</feature>
<gene>
    <name evidence="5" type="ORF">PAC_08303</name>
</gene>
<dbReference type="InterPro" id="IPR029063">
    <property type="entry name" value="SAM-dependent_MTases_sf"/>
</dbReference>
<evidence type="ECO:0000313" key="6">
    <source>
        <dbReference type="Proteomes" id="UP000184330"/>
    </source>
</evidence>
<reference evidence="5 6" key="1">
    <citation type="submission" date="2016-03" db="EMBL/GenBank/DDBJ databases">
        <authorList>
            <person name="Ploux O."/>
        </authorList>
    </citation>
    <scope>NUCLEOTIDE SEQUENCE [LARGE SCALE GENOMIC DNA]</scope>
    <source>
        <strain evidence="5 6">UAMH 11012</strain>
    </source>
</reference>
<dbReference type="OrthoDB" id="540004at2759"/>
<keyword evidence="1 5" id="KW-0489">Methyltransferase</keyword>
<dbReference type="Pfam" id="PF13649">
    <property type="entry name" value="Methyltransf_25"/>
    <property type="match status" value="1"/>
</dbReference>
<evidence type="ECO:0000256" key="1">
    <source>
        <dbReference type="ARBA" id="ARBA00022603"/>
    </source>
</evidence>
<keyword evidence="6" id="KW-1185">Reference proteome</keyword>
<dbReference type="EMBL" id="FJOG01000012">
    <property type="protein sequence ID" value="CZR58411.1"/>
    <property type="molecule type" value="Genomic_DNA"/>
</dbReference>